<evidence type="ECO:0000313" key="4">
    <source>
        <dbReference type="Proteomes" id="UP000006512"/>
    </source>
</evidence>
<dbReference type="Proteomes" id="UP000006512">
    <property type="component" value="Unassembled WGS sequence"/>
</dbReference>
<protein>
    <recommendedName>
        <fullName evidence="5">Tat pathway signal sequence domain protein</fullName>
    </recommendedName>
</protein>
<evidence type="ECO:0000259" key="1">
    <source>
        <dbReference type="Pfam" id="PF21345"/>
    </source>
</evidence>
<dbReference type="InterPro" id="IPR048330">
    <property type="entry name" value="PcRGLX/YetA_2nd"/>
</dbReference>
<dbReference type="Pfam" id="PF21345">
    <property type="entry name" value="PcRGLX_2nd"/>
    <property type="match status" value="1"/>
</dbReference>
<dbReference type="HOGENOM" id="CLU_005777_1_0_5"/>
<name>F4QH70_9CAUL</name>
<proteinExistence type="predicted"/>
<dbReference type="STRING" id="715226.ABI_10440"/>
<feature type="domain" description="PcRGLX/YetA-like central beta-sandwich" evidence="1">
    <location>
        <begin position="1"/>
        <end position="63"/>
    </location>
</feature>
<dbReference type="InterPro" id="IPR048331">
    <property type="entry name" value="PcRGLX/YetA_3rd"/>
</dbReference>
<accession>F4QH70</accession>
<dbReference type="eggNOG" id="ENOG502Z86X">
    <property type="taxonomic scope" value="Bacteria"/>
</dbReference>
<keyword evidence="4" id="KW-1185">Reference proteome</keyword>
<dbReference type="PANTHER" id="PTHR40081:SF1">
    <property type="entry name" value="TAT PATHWAY SIGNAL SEQUENCE DOMAIN PROTEIN"/>
    <property type="match status" value="1"/>
</dbReference>
<evidence type="ECO:0000259" key="2">
    <source>
        <dbReference type="Pfam" id="PF21346"/>
    </source>
</evidence>
<dbReference type="AlphaFoldDB" id="F4QH70"/>
<dbReference type="EMBL" id="GL883077">
    <property type="protein sequence ID" value="EGF92607.1"/>
    <property type="molecule type" value="Genomic_DNA"/>
</dbReference>
<dbReference type="PANTHER" id="PTHR40081">
    <property type="entry name" value="CONCANAVALIN A-LIKE LECTIN/GLUCANASE"/>
    <property type="match status" value="1"/>
</dbReference>
<dbReference type="InterPro" id="IPR045793">
    <property type="entry name" value="PcRGLX/YetA-like"/>
</dbReference>
<dbReference type="Pfam" id="PF21346">
    <property type="entry name" value="PcRGLX_3rd"/>
    <property type="match status" value="1"/>
</dbReference>
<gene>
    <name evidence="3" type="ORF">ABI_10440</name>
</gene>
<feature type="domain" description="PcRGLX/YetA-like C-terminal alpha/alpha toroid" evidence="2">
    <location>
        <begin position="69"/>
        <end position="482"/>
    </location>
</feature>
<organism evidence="3 4">
    <name type="scientific">Asticcacaulis biprosthecium C19</name>
    <dbReference type="NCBI Taxonomy" id="715226"/>
    <lineage>
        <taxon>Bacteria</taxon>
        <taxon>Pseudomonadati</taxon>
        <taxon>Pseudomonadota</taxon>
        <taxon>Alphaproteobacteria</taxon>
        <taxon>Caulobacterales</taxon>
        <taxon>Caulobacteraceae</taxon>
        <taxon>Asticcacaulis</taxon>
    </lineage>
</organism>
<sequence length="490" mass="55597">MDMRTYRPVWGMESFEAQNKGLDITYEDYEPGWDRAYGAARTSELMLWAVAATPERPRLAQMATATATPPRLTTTPARLHQAGVFGEWSLPDTSTPVRAAIENRFTYQLDYYLSQIEQHRWYGFWNYGDVMHTYDADRHAWRYDIGGFAWDNSELSTDMMLWYGYLRSGRADVFRMAEAMTRQTGEADVYHLGPWKGFGTRHGVQFFSDSSKQPRVSQAAYRRFYYYLTADERTGDLMRDLVNSEDSLQNVYIERKVNAGGTGQARERVPGTVDCSFGTSWGSFIAAWYTEWERTGDTRWRDRILNGMNSIAKLKYGWFAGGAPFDLKTGKFLGAGDKVSISHLNGVFGVYEMHMELLPLLDVPAYKKVWLDYCKYYNAPEAEIEAFLGSKPRGRNLREGHSRFTAYAARELKDEALAKRAAEEFLSGDNPRWRTNLKPHTTRIAGSDVLHPLDEDPAISTNGAAQWGLAATANLALIPQALDAEGAGYL</sequence>
<evidence type="ECO:0008006" key="5">
    <source>
        <dbReference type="Google" id="ProtNLM"/>
    </source>
</evidence>
<reference evidence="4" key="1">
    <citation type="submission" date="2011-03" db="EMBL/GenBank/DDBJ databases">
        <title>Draft genome sequence of Brevundimonas diminuta.</title>
        <authorList>
            <person name="Brown P.J.B."/>
            <person name="Buechlein A."/>
            <person name="Hemmerich C."/>
            <person name="Brun Y.V."/>
        </authorList>
    </citation>
    <scope>NUCLEOTIDE SEQUENCE [LARGE SCALE GENOMIC DNA]</scope>
    <source>
        <strain evidence="4">C19</strain>
    </source>
</reference>
<evidence type="ECO:0000313" key="3">
    <source>
        <dbReference type="EMBL" id="EGF92607.1"/>
    </source>
</evidence>